<evidence type="ECO:0000256" key="1">
    <source>
        <dbReference type="SAM" id="MobiDB-lite"/>
    </source>
</evidence>
<evidence type="ECO:0000313" key="3">
    <source>
        <dbReference type="Proteomes" id="UP000004816"/>
    </source>
</evidence>
<feature type="compositionally biased region" description="Basic and acidic residues" evidence="1">
    <location>
        <begin position="96"/>
        <end position="110"/>
    </location>
</feature>
<evidence type="ECO:0008006" key="4">
    <source>
        <dbReference type="Google" id="ProtNLM"/>
    </source>
</evidence>
<comment type="caution">
    <text evidence="2">The sequence shown here is derived from an EMBL/GenBank/DDBJ whole genome shotgun (WGS) entry which is preliminary data.</text>
</comment>
<accession>E5XSL9</accession>
<evidence type="ECO:0000313" key="2">
    <source>
        <dbReference type="EMBL" id="EFV12696.1"/>
    </source>
</evidence>
<name>E5XSL9_SEGRC</name>
<dbReference type="EMBL" id="ACZI02000002">
    <property type="protein sequence ID" value="EFV12696.1"/>
    <property type="molecule type" value="Genomic_DNA"/>
</dbReference>
<feature type="region of interest" description="Disordered" evidence="1">
    <location>
        <begin position="96"/>
        <end position="136"/>
    </location>
</feature>
<dbReference type="AlphaFoldDB" id="E5XSL9"/>
<dbReference type="STRING" id="679197.HMPREF9336_02491"/>
<organism evidence="2 3">
    <name type="scientific">Segniliparus rugosus (strain ATCC BAA-974 / DSM 45345 / CCUG 50838 / CIP 108380 / JCM 13579 / CDC 945)</name>
    <dbReference type="NCBI Taxonomy" id="679197"/>
    <lineage>
        <taxon>Bacteria</taxon>
        <taxon>Bacillati</taxon>
        <taxon>Actinomycetota</taxon>
        <taxon>Actinomycetes</taxon>
        <taxon>Mycobacteriales</taxon>
        <taxon>Segniliparaceae</taxon>
        <taxon>Segniliparus</taxon>
    </lineage>
</organism>
<dbReference type="HOGENOM" id="CLU_1873998_0_0_11"/>
<gene>
    <name evidence="2" type="ORF">HMPREF9336_02491</name>
</gene>
<protein>
    <recommendedName>
        <fullName evidence="4">HNH endonuclease</fullName>
    </recommendedName>
</protein>
<sequence length="136" mass="14995">MRTRHLQSGAKARAPDQPITLVVVDLAVLANLSDLPAWLAGAPIDPELAQKLAKASKTIRFTTTPDQYKPTTAIEVHVNTRDKHCRFPGCYRKSRTELDHSHPFDHEHPKSGGQTIPDDTITWTSPTGKEHATDPG</sequence>
<proteinExistence type="predicted"/>
<dbReference type="RefSeq" id="WP_007470855.1">
    <property type="nucleotide sequence ID" value="NZ_KI391953.1"/>
</dbReference>
<reference evidence="2 3" key="1">
    <citation type="journal article" date="2011" name="Stand. Genomic Sci.">
        <title>High quality draft genome sequence of Segniliparus rugosus CDC 945(T)= (ATCC BAA-974(T)).</title>
        <authorList>
            <person name="Earl A.M."/>
            <person name="Desjardins C.A."/>
            <person name="Fitzgerald M.G."/>
            <person name="Arachchi H.M."/>
            <person name="Zeng Q."/>
            <person name="Mehta T."/>
            <person name="Griggs A."/>
            <person name="Birren B.W."/>
            <person name="Toney N.C."/>
            <person name="Carr J."/>
            <person name="Posey J."/>
            <person name="Butler W.R."/>
        </authorList>
    </citation>
    <scope>NUCLEOTIDE SEQUENCE [LARGE SCALE GENOMIC DNA]</scope>
    <source>
        <strain evidence="3">ATCC BAA-974 / DSM 45345 / CCUG 50838 / CIP 108380 / JCM 13579 / CDC 945</strain>
    </source>
</reference>
<dbReference type="Proteomes" id="UP000004816">
    <property type="component" value="Unassembled WGS sequence"/>
</dbReference>
<keyword evidence="3" id="KW-1185">Reference proteome</keyword>